<keyword evidence="2" id="KW-1185">Reference proteome</keyword>
<accession>A0ABR4ANL7</accession>
<dbReference type="InterPro" id="IPR022036">
    <property type="entry name" value="DUF3605"/>
</dbReference>
<gene>
    <name evidence="1" type="ORF">N7G274_001358</name>
</gene>
<dbReference type="EMBL" id="JBEFKJ010000003">
    <property type="protein sequence ID" value="KAL2047337.1"/>
    <property type="molecule type" value="Genomic_DNA"/>
</dbReference>
<dbReference type="Pfam" id="PF12239">
    <property type="entry name" value="DUF3605"/>
    <property type="match status" value="1"/>
</dbReference>
<comment type="caution">
    <text evidence="1">The sequence shown here is derived from an EMBL/GenBank/DDBJ whole genome shotgun (WGS) entry which is preliminary data.</text>
</comment>
<sequence length="220" mass="25210">MAEVKEPERIPFQLTETDLENLAGGDENFQPHDWEDLKQIIAENNLSILKRKPSDLRRYITWTNQTKAAFPSITDFVCSQRLHWQPLPISSSESGPLFECKSLVPFSDSNDYKILLNDWPYGLTEDVTHIIVWSKVRLPDQKPEGYLTVGSTALVKAFVEKTFTERLAAYGDSQARERILWFRNWTGLQSVRGLEHVHVLVRDAPEALLGEWAGSKESRP</sequence>
<evidence type="ECO:0008006" key="3">
    <source>
        <dbReference type="Google" id="ProtNLM"/>
    </source>
</evidence>
<proteinExistence type="predicted"/>
<protein>
    <recommendedName>
        <fullName evidence="3">N-acetylglucosamine-induced protein 1</fullName>
    </recommendedName>
</protein>
<dbReference type="Proteomes" id="UP001590950">
    <property type="component" value="Unassembled WGS sequence"/>
</dbReference>
<name>A0ABR4ANL7_9LECA</name>
<reference evidence="1 2" key="1">
    <citation type="submission" date="2024-09" db="EMBL/GenBank/DDBJ databases">
        <title>Rethinking Asexuality: The Enigmatic Case of Functional Sexual Genes in Lepraria (Stereocaulaceae).</title>
        <authorList>
            <person name="Doellman M."/>
            <person name="Sun Y."/>
            <person name="Barcenas-Pena A."/>
            <person name="Lumbsch H.T."/>
            <person name="Grewe F."/>
        </authorList>
    </citation>
    <scope>NUCLEOTIDE SEQUENCE [LARGE SCALE GENOMIC DNA]</scope>
    <source>
        <strain evidence="1 2">Mercado 3170</strain>
    </source>
</reference>
<evidence type="ECO:0000313" key="1">
    <source>
        <dbReference type="EMBL" id="KAL2047337.1"/>
    </source>
</evidence>
<organism evidence="1 2">
    <name type="scientific">Stereocaulon virgatum</name>
    <dbReference type="NCBI Taxonomy" id="373712"/>
    <lineage>
        <taxon>Eukaryota</taxon>
        <taxon>Fungi</taxon>
        <taxon>Dikarya</taxon>
        <taxon>Ascomycota</taxon>
        <taxon>Pezizomycotina</taxon>
        <taxon>Lecanoromycetes</taxon>
        <taxon>OSLEUM clade</taxon>
        <taxon>Lecanoromycetidae</taxon>
        <taxon>Lecanorales</taxon>
        <taxon>Lecanorineae</taxon>
        <taxon>Stereocaulaceae</taxon>
        <taxon>Stereocaulon</taxon>
    </lineage>
</organism>
<dbReference type="PANTHER" id="PTHR35020">
    <property type="entry name" value="N-ACETYLGLUCOSAMINE-INDUCED PROTEIN 1"/>
    <property type="match status" value="1"/>
</dbReference>
<dbReference type="PANTHER" id="PTHR35020:SF2">
    <property type="entry name" value="N-ACETYLGLUCOSAMINE-INDUCED PROTEIN 1"/>
    <property type="match status" value="1"/>
</dbReference>
<evidence type="ECO:0000313" key="2">
    <source>
        <dbReference type="Proteomes" id="UP001590950"/>
    </source>
</evidence>